<dbReference type="InterPro" id="IPR036388">
    <property type="entry name" value="WH-like_DNA-bd_sf"/>
</dbReference>
<proteinExistence type="inferred from homology"/>
<comment type="similarity">
    <text evidence="1">In the C-terminal section; belongs to the class-I pyridoxal-phosphate-dependent aminotransferase family.</text>
</comment>
<evidence type="ECO:0000256" key="3">
    <source>
        <dbReference type="ARBA" id="ARBA00023015"/>
    </source>
</evidence>
<dbReference type="OrthoDB" id="9804020at2"/>
<keyword evidence="5" id="KW-0804">Transcription</keyword>
<evidence type="ECO:0000256" key="2">
    <source>
        <dbReference type="ARBA" id="ARBA00022898"/>
    </source>
</evidence>
<dbReference type="Gene3D" id="1.10.10.10">
    <property type="entry name" value="Winged helix-like DNA-binding domain superfamily/Winged helix DNA-binding domain"/>
    <property type="match status" value="1"/>
</dbReference>
<keyword evidence="8" id="KW-1185">Reference proteome</keyword>
<dbReference type="SUPFAM" id="SSF46785">
    <property type="entry name" value="Winged helix' DNA-binding domain"/>
    <property type="match status" value="1"/>
</dbReference>
<reference evidence="7 8" key="1">
    <citation type="submission" date="2019-04" db="EMBL/GenBank/DDBJ databases">
        <title>Natronospirillum operosus gen. nov., sp. nov., a haloalkaliphilic satellite isolated from decaying biomass of laboratory culture of cyanobacterium Geitlerinema sp. and proposal of Natronospirillaceae fam. nov. and Saccharospirillaceae fam. nov.</title>
        <authorList>
            <person name="Kevbrin V."/>
            <person name="Boltyanskaya Y."/>
            <person name="Koziaeva V."/>
            <person name="Grouzdev D.S."/>
            <person name="Park M."/>
            <person name="Cho J."/>
        </authorList>
    </citation>
    <scope>NUCLEOTIDE SEQUENCE [LARGE SCALE GENOMIC DNA]</scope>
    <source>
        <strain evidence="7 8">G-116</strain>
    </source>
</reference>
<evidence type="ECO:0000256" key="5">
    <source>
        <dbReference type="ARBA" id="ARBA00023163"/>
    </source>
</evidence>
<accession>A0A4Z0WFA8</accession>
<dbReference type="InterPro" id="IPR015421">
    <property type="entry name" value="PyrdxlP-dep_Trfase_major"/>
</dbReference>
<dbReference type="InterPro" id="IPR051446">
    <property type="entry name" value="HTH_trans_reg/aminotransferase"/>
</dbReference>
<dbReference type="InterPro" id="IPR004839">
    <property type="entry name" value="Aminotransferase_I/II_large"/>
</dbReference>
<organism evidence="7 8">
    <name type="scientific">Natronospirillum operosum</name>
    <dbReference type="NCBI Taxonomy" id="2759953"/>
    <lineage>
        <taxon>Bacteria</taxon>
        <taxon>Pseudomonadati</taxon>
        <taxon>Pseudomonadota</taxon>
        <taxon>Gammaproteobacteria</taxon>
        <taxon>Oceanospirillales</taxon>
        <taxon>Natronospirillaceae</taxon>
        <taxon>Natronospirillum</taxon>
    </lineage>
</organism>
<dbReference type="CDD" id="cd07377">
    <property type="entry name" value="WHTH_GntR"/>
    <property type="match status" value="1"/>
</dbReference>
<evidence type="ECO:0000256" key="1">
    <source>
        <dbReference type="ARBA" id="ARBA00005384"/>
    </source>
</evidence>
<sequence>MTIWTPEQLPADLPKYQAIAAVIRQAIEQGTLSPGTRLPPQRRLADMLAVTTGTVTRAYAEAERLGLLEARVGSGTYVRQCSQVDSFRFSEQRSDIDLGFTLALRDQQLPLLQDNLQAISQDPVLLEELLGYGPETGLYRHRAAASRWLAREGTERSPENILLCSGGQNGLFTALTTLCDTGDTVLSEGLTYSGFILAARHLRLRHIGLNMDEQGLHPDALKTACERYRPRALYLMPQLQNPTGSQMSQARKTALLDICRHYGVMVIEDNVQSALVTDAGPPMVALAPEQVVGISSCTKALAGGLRVGFLLPPPSWMDRFRVAIRVNSWMVPPLLSELVARWIEHPRLDTSLRHQRAQSARRHDLARTLLRGFDYRAHPQSLSGWLMLPEHWRARDLTQHLHRQGIEVKAADVFAVGQFPAPEAIRLCIGGDTTEWQLETALTRLRDCLGQPQADDHWLADSTV</sequence>
<dbReference type="InterPro" id="IPR000524">
    <property type="entry name" value="Tscrpt_reg_HTH_GntR"/>
</dbReference>
<keyword evidence="2" id="KW-0663">Pyridoxal phosphate</keyword>
<keyword evidence="3" id="KW-0805">Transcription regulation</keyword>
<protein>
    <submittedName>
        <fullName evidence="7">PLP-dependent aminotransferase family protein</fullName>
    </submittedName>
</protein>
<dbReference type="SMART" id="SM00345">
    <property type="entry name" value="HTH_GNTR"/>
    <property type="match status" value="1"/>
</dbReference>
<keyword evidence="7" id="KW-0032">Aminotransferase</keyword>
<dbReference type="PANTHER" id="PTHR46577:SF1">
    <property type="entry name" value="HTH-TYPE TRANSCRIPTIONAL REGULATORY PROTEIN GABR"/>
    <property type="match status" value="1"/>
</dbReference>
<name>A0A4Z0WFA8_9GAMM</name>
<comment type="caution">
    <text evidence="7">The sequence shown here is derived from an EMBL/GenBank/DDBJ whole genome shotgun (WGS) entry which is preliminary data.</text>
</comment>
<dbReference type="PROSITE" id="PS50949">
    <property type="entry name" value="HTH_GNTR"/>
    <property type="match status" value="1"/>
</dbReference>
<keyword evidence="7" id="KW-0808">Transferase</keyword>
<dbReference type="GO" id="GO:0008483">
    <property type="term" value="F:transaminase activity"/>
    <property type="evidence" value="ECO:0007669"/>
    <property type="project" value="UniProtKB-KW"/>
</dbReference>
<evidence type="ECO:0000256" key="4">
    <source>
        <dbReference type="ARBA" id="ARBA00023125"/>
    </source>
</evidence>
<dbReference type="InterPro" id="IPR015424">
    <property type="entry name" value="PyrdxlP-dep_Trfase"/>
</dbReference>
<dbReference type="RefSeq" id="WP_135482938.1">
    <property type="nucleotide sequence ID" value="NZ_SRMF01000003.1"/>
</dbReference>
<keyword evidence="4" id="KW-0238">DNA-binding</keyword>
<dbReference type="GO" id="GO:0030170">
    <property type="term" value="F:pyridoxal phosphate binding"/>
    <property type="evidence" value="ECO:0007669"/>
    <property type="project" value="InterPro"/>
</dbReference>
<dbReference type="GO" id="GO:0003700">
    <property type="term" value="F:DNA-binding transcription factor activity"/>
    <property type="evidence" value="ECO:0007669"/>
    <property type="project" value="InterPro"/>
</dbReference>
<dbReference type="Gene3D" id="3.40.640.10">
    <property type="entry name" value="Type I PLP-dependent aspartate aminotransferase-like (Major domain)"/>
    <property type="match status" value="1"/>
</dbReference>
<dbReference type="InterPro" id="IPR015422">
    <property type="entry name" value="PyrdxlP-dep_Trfase_small"/>
</dbReference>
<dbReference type="Pfam" id="PF00392">
    <property type="entry name" value="GntR"/>
    <property type="match status" value="1"/>
</dbReference>
<dbReference type="SUPFAM" id="SSF53383">
    <property type="entry name" value="PLP-dependent transferases"/>
    <property type="match status" value="1"/>
</dbReference>
<gene>
    <name evidence="7" type="ORF">E4656_09205</name>
</gene>
<dbReference type="PANTHER" id="PTHR46577">
    <property type="entry name" value="HTH-TYPE TRANSCRIPTIONAL REGULATORY PROTEIN GABR"/>
    <property type="match status" value="1"/>
</dbReference>
<dbReference type="EMBL" id="SRMF01000003">
    <property type="protein sequence ID" value="TGG93228.1"/>
    <property type="molecule type" value="Genomic_DNA"/>
</dbReference>
<evidence type="ECO:0000313" key="7">
    <source>
        <dbReference type="EMBL" id="TGG93228.1"/>
    </source>
</evidence>
<dbReference type="Pfam" id="PF00155">
    <property type="entry name" value="Aminotran_1_2"/>
    <property type="match status" value="1"/>
</dbReference>
<dbReference type="InterPro" id="IPR036390">
    <property type="entry name" value="WH_DNA-bd_sf"/>
</dbReference>
<dbReference type="GO" id="GO:0003677">
    <property type="term" value="F:DNA binding"/>
    <property type="evidence" value="ECO:0007669"/>
    <property type="project" value="UniProtKB-KW"/>
</dbReference>
<evidence type="ECO:0000259" key="6">
    <source>
        <dbReference type="PROSITE" id="PS50949"/>
    </source>
</evidence>
<dbReference type="CDD" id="cd00609">
    <property type="entry name" value="AAT_like"/>
    <property type="match status" value="1"/>
</dbReference>
<feature type="domain" description="HTH gntR-type" evidence="6">
    <location>
        <begin position="13"/>
        <end position="81"/>
    </location>
</feature>
<evidence type="ECO:0000313" key="8">
    <source>
        <dbReference type="Proteomes" id="UP000297475"/>
    </source>
</evidence>
<dbReference type="AlphaFoldDB" id="A0A4Z0WFA8"/>
<dbReference type="Gene3D" id="3.90.1150.10">
    <property type="entry name" value="Aspartate Aminotransferase, domain 1"/>
    <property type="match status" value="1"/>
</dbReference>
<dbReference type="Proteomes" id="UP000297475">
    <property type="component" value="Unassembled WGS sequence"/>
</dbReference>